<name>A0A382V940_9ZZZZ</name>
<evidence type="ECO:0000313" key="1">
    <source>
        <dbReference type="EMBL" id="SVD42999.1"/>
    </source>
</evidence>
<organism evidence="1">
    <name type="scientific">marine metagenome</name>
    <dbReference type="NCBI Taxonomy" id="408172"/>
    <lineage>
        <taxon>unclassified sequences</taxon>
        <taxon>metagenomes</taxon>
        <taxon>ecological metagenomes</taxon>
    </lineage>
</organism>
<dbReference type="AlphaFoldDB" id="A0A382V940"/>
<proteinExistence type="predicted"/>
<dbReference type="EMBL" id="UINC01150116">
    <property type="protein sequence ID" value="SVD42999.1"/>
    <property type="molecule type" value="Genomic_DNA"/>
</dbReference>
<sequence length="44" mass="4987">QILEKNFEQKDIDAILARVEFYGDGKLGSENFALLVNSPEVLYV</sequence>
<feature type="non-terminal residue" evidence="1">
    <location>
        <position position="1"/>
    </location>
</feature>
<gene>
    <name evidence="1" type="ORF">METZ01_LOCUS395853</name>
</gene>
<protein>
    <submittedName>
        <fullName evidence="1">Uncharacterized protein</fullName>
    </submittedName>
</protein>
<reference evidence="1" key="1">
    <citation type="submission" date="2018-05" db="EMBL/GenBank/DDBJ databases">
        <authorList>
            <person name="Lanie J.A."/>
            <person name="Ng W.-L."/>
            <person name="Kazmierczak K.M."/>
            <person name="Andrzejewski T.M."/>
            <person name="Davidsen T.M."/>
            <person name="Wayne K.J."/>
            <person name="Tettelin H."/>
            <person name="Glass J.I."/>
            <person name="Rusch D."/>
            <person name="Podicherti R."/>
            <person name="Tsui H.-C.T."/>
            <person name="Winkler M.E."/>
        </authorList>
    </citation>
    <scope>NUCLEOTIDE SEQUENCE</scope>
</reference>
<accession>A0A382V940</accession>